<proteinExistence type="predicted"/>
<dbReference type="PROSITE" id="PS51733">
    <property type="entry name" value="BPL_LPL_CATALYTIC"/>
    <property type="match status" value="1"/>
</dbReference>
<dbReference type="PATRIC" id="fig|1227493.4.peg.2371"/>
<evidence type="ECO:0000259" key="2">
    <source>
        <dbReference type="PROSITE" id="PS51733"/>
    </source>
</evidence>
<evidence type="ECO:0000256" key="1">
    <source>
        <dbReference type="SAM" id="MobiDB-lite"/>
    </source>
</evidence>
<gene>
    <name evidence="3" type="ORF">C483_11868</name>
</gene>
<dbReference type="STRING" id="1227493.C483_11868"/>
<feature type="compositionally biased region" description="Basic and acidic residues" evidence="1">
    <location>
        <begin position="267"/>
        <end position="281"/>
    </location>
</feature>
<dbReference type="Gene3D" id="3.30.930.10">
    <property type="entry name" value="Bira Bifunctional Protein, Domain 2"/>
    <property type="match status" value="1"/>
</dbReference>
<dbReference type="InterPro" id="IPR004143">
    <property type="entry name" value="BPL_LPL_catalytic"/>
</dbReference>
<reference evidence="3 4" key="1">
    <citation type="journal article" date="2014" name="PLoS Genet.">
        <title>Phylogenetically driven sequencing of extremely halophilic archaea reveals strategies for static and dynamic osmo-response.</title>
        <authorList>
            <person name="Becker E.A."/>
            <person name="Seitzer P.M."/>
            <person name="Tritt A."/>
            <person name="Larsen D."/>
            <person name="Krusor M."/>
            <person name="Yao A.I."/>
            <person name="Wu D."/>
            <person name="Madern D."/>
            <person name="Eisen J.A."/>
            <person name="Darling A.E."/>
            <person name="Facciotti M.T."/>
        </authorList>
    </citation>
    <scope>NUCLEOTIDE SEQUENCE [LARGE SCALE GENOMIC DNA]</scope>
    <source>
        <strain evidence="3 4">JCM 10989</strain>
    </source>
</reference>
<dbReference type="InterPro" id="IPR045864">
    <property type="entry name" value="aa-tRNA-synth_II/BPL/LPL"/>
</dbReference>
<dbReference type="RefSeq" id="WP_006653554.1">
    <property type="nucleotide sequence ID" value="NZ_AOIM01000035.1"/>
</dbReference>
<evidence type="ECO:0000313" key="4">
    <source>
        <dbReference type="Proteomes" id="UP000011519"/>
    </source>
</evidence>
<name>L9ZV38_9EURY</name>
<protein>
    <recommendedName>
        <fullName evidence="2">BPL/LPL catalytic domain-containing protein</fullName>
    </recommendedName>
</protein>
<organism evidence="3 4">
    <name type="scientific">Natrialba hulunbeirensis JCM 10989</name>
    <dbReference type="NCBI Taxonomy" id="1227493"/>
    <lineage>
        <taxon>Archaea</taxon>
        <taxon>Methanobacteriati</taxon>
        <taxon>Methanobacteriota</taxon>
        <taxon>Stenosarchaea group</taxon>
        <taxon>Halobacteria</taxon>
        <taxon>Halobacteriales</taxon>
        <taxon>Natrialbaceae</taxon>
        <taxon>Natrialba</taxon>
    </lineage>
</organism>
<dbReference type="AlphaFoldDB" id="L9ZV38"/>
<keyword evidence="4" id="KW-1185">Reference proteome</keyword>
<accession>L9ZV38</accession>
<dbReference type="SUPFAM" id="SSF55681">
    <property type="entry name" value="Class II aaRS and biotin synthetases"/>
    <property type="match status" value="1"/>
</dbReference>
<feature type="region of interest" description="Disordered" evidence="1">
    <location>
        <begin position="232"/>
        <end position="281"/>
    </location>
</feature>
<dbReference type="OrthoDB" id="192160at2157"/>
<evidence type="ECO:0000313" key="3">
    <source>
        <dbReference type="EMBL" id="ELY90204.1"/>
    </source>
</evidence>
<dbReference type="Proteomes" id="UP000011519">
    <property type="component" value="Unassembled WGS sequence"/>
</dbReference>
<sequence length="281" mass="30034">MRVLRGRADTIDADRRASESLLEFAADGEPAVRVWRPHRQVAFGRRDRRQEGYDEAYEAAREHGFAPIERSVGGRAVAYDGETTIAFARADPVEDFRRGTDARYERATNATERALSELGVDAERGEPADAFCPGSHSVSARLTAAGGNRDPTLGKLVGLAQRVRQDAALTAGIVLVDNREEIGPVLESVYGALGLAFDPDSVGTIAAAGGDPHPAVVRARFEEALIGDVDSEAVTVESVPVEDDGGSADSDQSNGGPAAQQPDADAVDDRSTRGWDREEYE</sequence>
<dbReference type="EMBL" id="AOIM01000035">
    <property type="protein sequence ID" value="ELY90204.1"/>
    <property type="molecule type" value="Genomic_DNA"/>
</dbReference>
<dbReference type="Pfam" id="PF21948">
    <property type="entry name" value="LplA-B_cat"/>
    <property type="match status" value="1"/>
</dbReference>
<feature type="domain" description="BPL/LPL catalytic" evidence="2">
    <location>
        <begin position="26"/>
        <end position="233"/>
    </location>
</feature>
<comment type="caution">
    <text evidence="3">The sequence shown here is derived from an EMBL/GenBank/DDBJ whole genome shotgun (WGS) entry which is preliminary data.</text>
</comment>